<evidence type="ECO:0000256" key="4">
    <source>
        <dbReference type="ARBA" id="ARBA00022679"/>
    </source>
</evidence>
<dbReference type="AlphaFoldDB" id="A0A2R4XJI1"/>
<dbReference type="PRINTS" id="PR00506">
    <property type="entry name" value="D21N6MTFRASE"/>
</dbReference>
<dbReference type="Pfam" id="PF01555">
    <property type="entry name" value="N6_N4_Mtase"/>
    <property type="match status" value="1"/>
</dbReference>
<evidence type="ECO:0000256" key="1">
    <source>
        <dbReference type="ARBA" id="ARBA00006594"/>
    </source>
</evidence>
<dbReference type="PROSITE" id="PS00092">
    <property type="entry name" value="N6_MTASE"/>
    <property type="match status" value="1"/>
</dbReference>
<comment type="catalytic activity">
    <reaction evidence="6">
        <text>a 2'-deoxyadenosine in DNA + S-adenosyl-L-methionine = an N(6)-methyl-2'-deoxyadenosine in DNA + S-adenosyl-L-homocysteine + H(+)</text>
        <dbReference type="Rhea" id="RHEA:15197"/>
        <dbReference type="Rhea" id="RHEA-COMP:12418"/>
        <dbReference type="Rhea" id="RHEA-COMP:12419"/>
        <dbReference type="ChEBI" id="CHEBI:15378"/>
        <dbReference type="ChEBI" id="CHEBI:57856"/>
        <dbReference type="ChEBI" id="CHEBI:59789"/>
        <dbReference type="ChEBI" id="CHEBI:90615"/>
        <dbReference type="ChEBI" id="CHEBI:90616"/>
        <dbReference type="EC" id="2.1.1.72"/>
    </reaction>
</comment>
<dbReference type="EMBL" id="CP028901">
    <property type="protein sequence ID" value="AWB33955.1"/>
    <property type="molecule type" value="Genomic_DNA"/>
</dbReference>
<dbReference type="GO" id="GO:0008170">
    <property type="term" value="F:N-methyltransferase activity"/>
    <property type="evidence" value="ECO:0007669"/>
    <property type="project" value="InterPro"/>
</dbReference>
<dbReference type="InterPro" id="IPR002295">
    <property type="entry name" value="N4/N6-MTase_EcoPI_Mod-like"/>
</dbReference>
<gene>
    <name evidence="8" type="ORF">DBV39_09810</name>
</gene>
<name>A0A2R4XJI1_9BURK</name>
<evidence type="ECO:0000256" key="3">
    <source>
        <dbReference type="ARBA" id="ARBA00022603"/>
    </source>
</evidence>
<dbReference type="EC" id="2.1.1.72" evidence="2"/>
<evidence type="ECO:0000256" key="5">
    <source>
        <dbReference type="ARBA" id="ARBA00022691"/>
    </source>
</evidence>
<evidence type="ECO:0000313" key="9">
    <source>
        <dbReference type="Proteomes" id="UP000244571"/>
    </source>
</evidence>
<reference evidence="8 9" key="1">
    <citation type="submission" date="2018-04" db="EMBL/GenBank/DDBJ databases">
        <title>Bordetella sp. HZ20 isolated from seawater.</title>
        <authorList>
            <person name="Sun C."/>
        </authorList>
    </citation>
    <scope>NUCLEOTIDE SEQUENCE [LARGE SCALE GENOMIC DNA]</scope>
    <source>
        <strain evidence="8 9">HZ20</strain>
    </source>
</reference>
<keyword evidence="3 8" id="KW-0489">Methyltransferase</keyword>
<protein>
    <recommendedName>
        <fullName evidence="2">site-specific DNA-methyltransferase (adenine-specific)</fullName>
        <ecNumber evidence="2">2.1.1.72</ecNumber>
    </recommendedName>
</protein>
<dbReference type="GO" id="GO:0009007">
    <property type="term" value="F:site-specific DNA-methyltransferase (adenine-specific) activity"/>
    <property type="evidence" value="ECO:0007669"/>
    <property type="project" value="UniProtKB-EC"/>
</dbReference>
<accession>A0A2R4XJI1</accession>
<dbReference type="SMR" id="A0A2R4XJI1"/>
<comment type="similarity">
    <text evidence="1">Belongs to the N(4)/N(6)-methyltransferase family.</text>
</comment>
<evidence type="ECO:0000256" key="6">
    <source>
        <dbReference type="ARBA" id="ARBA00047942"/>
    </source>
</evidence>
<dbReference type="InterPro" id="IPR029063">
    <property type="entry name" value="SAM-dependent_MTases_sf"/>
</dbReference>
<sequence>MHSPNLTENNIARIREIFPGCVTEAQGEDGSVKLAVDFDQLRQELSDAIVEGPQERYHLNWPGKREALLMANAPIAKTLRPCREESVDFDTTKNLFIEGDNLDALKLLQETYLGKVKLIYLDPPYNTGNDFIYEDDFAEGTEEFLRRSNQKDEEGNRLIANTAANGRFHSDWLSMIYPRLKLARNLLADDGLIFISIDSHEVHNLRKLCDEVFGEGSHKNTIAVRRGIKNVQAQFDNVSSLSQGHEYVLLYSKNSEVRLPKLSLAHEDKKPGKWDTFWRGTDRPTMRYELLGVHPESGQWRWEKSRSLEAVDNYNKYLAQAESGLSLDEYFIDHLTSTNIKLNFVRKNDEGTIQYYVPPSEGRLLSDNWMDITLSGNETQEFDTEKSVALLQRIVEWACDKNGIVLDFFAGSGTTAHATMAVNGKDGGERKFIMVQLPEQCSEDSAAFNAGYKAISDITKNRIRRASESFVGRNSPDVGFRVLKIDTSNMADVYYAPDALDKASLDLFVDNIKPDRTAEDLLFQVMLDWGVDLALPIEKQSIQGMDVFFVDDNALTACFDAHGGIDEDFVKELAKHQPLRVVFCDAGFKSDDVKINVEQIFKLLSPGTEVKSI</sequence>
<dbReference type="Gene3D" id="3.40.50.150">
    <property type="entry name" value="Vaccinia Virus protein VP39"/>
    <property type="match status" value="1"/>
</dbReference>
<keyword evidence="4 8" id="KW-0808">Transferase</keyword>
<dbReference type="GO" id="GO:0003677">
    <property type="term" value="F:DNA binding"/>
    <property type="evidence" value="ECO:0007669"/>
    <property type="project" value="InterPro"/>
</dbReference>
<dbReference type="KEGG" id="boz:DBV39_09810"/>
<organism evidence="8 9">
    <name type="scientific">Orrella marina</name>
    <dbReference type="NCBI Taxonomy" id="2163011"/>
    <lineage>
        <taxon>Bacteria</taxon>
        <taxon>Pseudomonadati</taxon>
        <taxon>Pseudomonadota</taxon>
        <taxon>Betaproteobacteria</taxon>
        <taxon>Burkholderiales</taxon>
        <taxon>Alcaligenaceae</taxon>
        <taxon>Orrella</taxon>
    </lineage>
</organism>
<feature type="domain" description="DNA methylase N-4/N-6" evidence="7">
    <location>
        <begin position="116"/>
        <end position="436"/>
    </location>
</feature>
<dbReference type="InterPro" id="IPR002052">
    <property type="entry name" value="DNA_methylase_N6_adenine_CS"/>
</dbReference>
<keyword evidence="5" id="KW-0949">S-adenosyl-L-methionine</keyword>
<proteinExistence type="inferred from homology"/>
<dbReference type="PIRSF" id="PIRSF015855">
    <property type="entry name" value="TypeIII_Mtase_mKpnI"/>
    <property type="match status" value="1"/>
</dbReference>
<evidence type="ECO:0000256" key="2">
    <source>
        <dbReference type="ARBA" id="ARBA00011900"/>
    </source>
</evidence>
<dbReference type="GO" id="GO:0032259">
    <property type="term" value="P:methylation"/>
    <property type="evidence" value="ECO:0007669"/>
    <property type="project" value="UniProtKB-KW"/>
</dbReference>
<evidence type="ECO:0000313" key="8">
    <source>
        <dbReference type="EMBL" id="AWB33955.1"/>
    </source>
</evidence>
<dbReference type="Proteomes" id="UP000244571">
    <property type="component" value="Chromosome"/>
</dbReference>
<keyword evidence="9" id="KW-1185">Reference proteome</keyword>
<dbReference type="REBASE" id="249541">
    <property type="entry name" value="M.BspHZ20ORF9810P"/>
</dbReference>
<dbReference type="SUPFAM" id="SSF53335">
    <property type="entry name" value="S-adenosyl-L-methionine-dependent methyltransferases"/>
    <property type="match status" value="1"/>
</dbReference>
<dbReference type="OrthoDB" id="9816288at2"/>
<dbReference type="InterPro" id="IPR002941">
    <property type="entry name" value="DNA_methylase_N4/N6"/>
</dbReference>
<evidence type="ECO:0000259" key="7">
    <source>
        <dbReference type="Pfam" id="PF01555"/>
    </source>
</evidence>